<dbReference type="GO" id="GO:0005737">
    <property type="term" value="C:cytoplasm"/>
    <property type="evidence" value="ECO:0007669"/>
    <property type="project" value="TreeGrafter"/>
</dbReference>
<dbReference type="SMART" id="SM00855">
    <property type="entry name" value="PGAM"/>
    <property type="match status" value="1"/>
</dbReference>
<name>A0A8H4J8J7_9HYPO</name>
<proteinExistence type="predicted"/>
<evidence type="ECO:0000313" key="1">
    <source>
        <dbReference type="EMBL" id="KAF4414579.1"/>
    </source>
</evidence>
<gene>
    <name evidence="1" type="ORF">FACUT_14160</name>
</gene>
<dbReference type="Gene3D" id="3.40.50.1240">
    <property type="entry name" value="Phosphoglycerate mutase-like"/>
    <property type="match status" value="1"/>
</dbReference>
<dbReference type="PANTHER" id="PTHR48100">
    <property type="entry name" value="BROAD-SPECIFICITY PHOSPHATASE YOR283W-RELATED"/>
    <property type="match status" value="1"/>
</dbReference>
<reference evidence="1 2" key="1">
    <citation type="submission" date="2020-01" db="EMBL/GenBank/DDBJ databases">
        <title>Identification and distribution of gene clusters putatively required for synthesis of sphingolipid metabolism inhibitors in phylogenetically diverse species of the filamentous fungus Fusarium.</title>
        <authorList>
            <person name="Kim H.-S."/>
            <person name="Busman M."/>
            <person name="Brown D.W."/>
            <person name="Divon H."/>
            <person name="Uhlig S."/>
            <person name="Proctor R.H."/>
        </authorList>
    </citation>
    <scope>NUCLEOTIDE SEQUENCE [LARGE SCALE GENOMIC DNA]</scope>
    <source>
        <strain evidence="1 2">NRRL 13308</strain>
    </source>
</reference>
<dbReference type="EMBL" id="JAADJF010000834">
    <property type="protein sequence ID" value="KAF4414579.1"/>
    <property type="molecule type" value="Genomic_DNA"/>
</dbReference>
<dbReference type="OrthoDB" id="5044728at2759"/>
<keyword evidence="2" id="KW-1185">Reference proteome</keyword>
<evidence type="ECO:0000313" key="2">
    <source>
        <dbReference type="Proteomes" id="UP000536711"/>
    </source>
</evidence>
<dbReference type="Proteomes" id="UP000536711">
    <property type="component" value="Unassembled WGS sequence"/>
</dbReference>
<organism evidence="1 2">
    <name type="scientific">Fusarium acutatum</name>
    <dbReference type="NCBI Taxonomy" id="78861"/>
    <lineage>
        <taxon>Eukaryota</taxon>
        <taxon>Fungi</taxon>
        <taxon>Dikarya</taxon>
        <taxon>Ascomycota</taxon>
        <taxon>Pezizomycotina</taxon>
        <taxon>Sordariomycetes</taxon>
        <taxon>Hypocreomycetidae</taxon>
        <taxon>Hypocreales</taxon>
        <taxon>Nectriaceae</taxon>
        <taxon>Fusarium</taxon>
        <taxon>Fusarium fujikuroi species complex</taxon>
    </lineage>
</organism>
<sequence length="365" mass="40957">MEGTQNIPYVEVVLIRHAEAVSNVSTDKDGIGGCELTISQLQAVSKHLSKNTEPDMKFRSGNFLPDGLTQFGIRQVRDFVQLAVKAHKGQIPNVYFVACSLLSRAIQTAQLLMGALDMVDEGGILCHPGLRELTGWPQDHEACTDDKGDRRYIMLSGGNTDPGKIIKEENIDTTGCALFDGSSLSGRSVPSLEAPSKESIEKRVQDARQWLQKLAAQALRKHQEAQLPGPARIVVITHGGNQQFLTENRYCNYTMSPGHSELKWAGSSAQRNLDVNLYRFDKHRLVELPHNLEFSRLFGKHYRCMEREKMTREWPKSEDQEADHTEFIRNSFEETAKLDKEVVDSIFSWVGVDNFLTSIAGTRNP</sequence>
<dbReference type="SUPFAM" id="SSF53254">
    <property type="entry name" value="Phosphoglycerate mutase-like"/>
    <property type="match status" value="1"/>
</dbReference>
<dbReference type="InterPro" id="IPR029033">
    <property type="entry name" value="His_PPase_superfam"/>
</dbReference>
<protein>
    <submittedName>
        <fullName evidence="1">Uncharacterized protein</fullName>
    </submittedName>
</protein>
<dbReference type="PANTHER" id="PTHR48100:SF54">
    <property type="entry name" value="PHOSPHATASE SPAC5H10.03-RELATED"/>
    <property type="match status" value="1"/>
</dbReference>
<dbReference type="InterPro" id="IPR050275">
    <property type="entry name" value="PGM_Phosphatase"/>
</dbReference>
<dbReference type="AlphaFoldDB" id="A0A8H4J8J7"/>
<dbReference type="GO" id="GO:0016791">
    <property type="term" value="F:phosphatase activity"/>
    <property type="evidence" value="ECO:0007669"/>
    <property type="project" value="TreeGrafter"/>
</dbReference>
<dbReference type="InterPro" id="IPR013078">
    <property type="entry name" value="His_Pase_superF_clade-1"/>
</dbReference>
<accession>A0A8H4J8J7</accession>
<comment type="caution">
    <text evidence="1">The sequence shown here is derived from an EMBL/GenBank/DDBJ whole genome shotgun (WGS) entry which is preliminary data.</text>
</comment>